<dbReference type="EMBL" id="JAVYJV010000014">
    <property type="protein sequence ID" value="KAK4353906.1"/>
    <property type="molecule type" value="Genomic_DNA"/>
</dbReference>
<proteinExistence type="predicted"/>
<organism evidence="1 2">
    <name type="scientific">Anisodus tanguticus</name>
    <dbReference type="NCBI Taxonomy" id="243964"/>
    <lineage>
        <taxon>Eukaryota</taxon>
        <taxon>Viridiplantae</taxon>
        <taxon>Streptophyta</taxon>
        <taxon>Embryophyta</taxon>
        <taxon>Tracheophyta</taxon>
        <taxon>Spermatophyta</taxon>
        <taxon>Magnoliopsida</taxon>
        <taxon>eudicotyledons</taxon>
        <taxon>Gunneridae</taxon>
        <taxon>Pentapetalae</taxon>
        <taxon>asterids</taxon>
        <taxon>lamiids</taxon>
        <taxon>Solanales</taxon>
        <taxon>Solanaceae</taxon>
        <taxon>Solanoideae</taxon>
        <taxon>Hyoscyameae</taxon>
        <taxon>Anisodus</taxon>
    </lineage>
</organism>
<protein>
    <submittedName>
        <fullName evidence="1">Uncharacterized protein</fullName>
    </submittedName>
</protein>
<evidence type="ECO:0000313" key="1">
    <source>
        <dbReference type="EMBL" id="KAK4353906.1"/>
    </source>
</evidence>
<reference evidence="1" key="1">
    <citation type="submission" date="2023-12" db="EMBL/GenBank/DDBJ databases">
        <title>Genome assembly of Anisodus tanguticus.</title>
        <authorList>
            <person name="Wang Y.-J."/>
        </authorList>
    </citation>
    <scope>NUCLEOTIDE SEQUENCE</scope>
    <source>
        <strain evidence="1">KB-2021</strain>
        <tissue evidence="1">Leaf</tissue>
    </source>
</reference>
<comment type="caution">
    <text evidence="1">The sequence shown here is derived from an EMBL/GenBank/DDBJ whole genome shotgun (WGS) entry which is preliminary data.</text>
</comment>
<accession>A0AAE1V811</accession>
<dbReference type="Proteomes" id="UP001291623">
    <property type="component" value="Unassembled WGS sequence"/>
</dbReference>
<keyword evidence="2" id="KW-1185">Reference proteome</keyword>
<evidence type="ECO:0000313" key="2">
    <source>
        <dbReference type="Proteomes" id="UP001291623"/>
    </source>
</evidence>
<gene>
    <name evidence="1" type="ORF">RND71_026100</name>
</gene>
<dbReference type="AlphaFoldDB" id="A0AAE1V811"/>
<name>A0AAE1V811_9SOLA</name>
<sequence>MKLKKASIELNQQAAEPASIEGNPYLKLVLNHYISSIYLINQSITPQPQLGCVMDATWDFGVIQA</sequence>